<proteinExistence type="predicted"/>
<name>A0ACC8EKH7_9PEZI</name>
<keyword evidence="2" id="KW-1185">Reference proteome</keyword>
<dbReference type="Proteomes" id="UP000250078">
    <property type="component" value="Unassembled WGS sequence"/>
</dbReference>
<protein>
    <submittedName>
        <fullName evidence="1">Glycoside hydrolase family 81 protein</fullName>
    </submittedName>
</protein>
<evidence type="ECO:0000313" key="1">
    <source>
        <dbReference type="EMBL" id="OCK86656.1"/>
    </source>
</evidence>
<dbReference type="EMBL" id="KV748292">
    <property type="protein sequence ID" value="OCK86656.1"/>
    <property type="molecule type" value="Genomic_DNA"/>
</dbReference>
<evidence type="ECO:0000313" key="2">
    <source>
        <dbReference type="Proteomes" id="UP000250078"/>
    </source>
</evidence>
<organism evidence="1 2">
    <name type="scientific">Cenococcum geophilum 1.58</name>
    <dbReference type="NCBI Taxonomy" id="794803"/>
    <lineage>
        <taxon>Eukaryota</taxon>
        <taxon>Fungi</taxon>
        <taxon>Dikarya</taxon>
        <taxon>Ascomycota</taxon>
        <taxon>Pezizomycotina</taxon>
        <taxon>Dothideomycetes</taxon>
        <taxon>Pleosporomycetidae</taxon>
        <taxon>Gloniales</taxon>
        <taxon>Gloniaceae</taxon>
        <taxon>Cenococcum</taxon>
    </lineage>
</organism>
<accession>A0ACC8EKH7</accession>
<keyword evidence="1" id="KW-0378">Hydrolase</keyword>
<gene>
    <name evidence="1" type="ORF">K441DRAFT_598389</name>
</gene>
<reference evidence="1 2" key="1">
    <citation type="journal article" date="2016" name="Nat. Commun.">
        <title>Ectomycorrhizal ecology is imprinted in the genome of the dominant symbiotic fungus Cenococcum geophilum.</title>
        <authorList>
            <consortium name="DOE Joint Genome Institute"/>
            <person name="Peter M."/>
            <person name="Kohler A."/>
            <person name="Ohm R.A."/>
            <person name="Kuo A."/>
            <person name="Krutzmann J."/>
            <person name="Morin E."/>
            <person name="Arend M."/>
            <person name="Barry K.W."/>
            <person name="Binder M."/>
            <person name="Choi C."/>
            <person name="Clum A."/>
            <person name="Copeland A."/>
            <person name="Grisel N."/>
            <person name="Haridas S."/>
            <person name="Kipfer T."/>
            <person name="LaButti K."/>
            <person name="Lindquist E."/>
            <person name="Lipzen A."/>
            <person name="Maire R."/>
            <person name="Meier B."/>
            <person name="Mihaltcheva S."/>
            <person name="Molinier V."/>
            <person name="Murat C."/>
            <person name="Poggeler S."/>
            <person name="Quandt C.A."/>
            <person name="Sperisen C."/>
            <person name="Tritt A."/>
            <person name="Tisserant E."/>
            <person name="Crous P.W."/>
            <person name="Henrissat B."/>
            <person name="Nehls U."/>
            <person name="Egli S."/>
            <person name="Spatafora J.W."/>
            <person name="Grigoriev I.V."/>
            <person name="Martin F.M."/>
        </authorList>
    </citation>
    <scope>NUCLEOTIDE SEQUENCE [LARGE SCALE GENOMIC DNA]</scope>
    <source>
        <strain evidence="1 2">1.58</strain>
    </source>
</reference>
<sequence length="714" mass="76810">MAPSSSNIFTIISGDSAPPQIPHNSVHPVPRLGITGDLTKPLETNKFYANFFLSTQTQPVWTHPYSLQWSHGGGNARSWGMSISHIDRNQIALGPGSPVHYFINPIGIQSMILSAAELGSSTALTMDTLQAFSANAHLSTSPGANSLITFPLVQGMGFVTGIYNGATPLIQTSVFFRSVSSPIMVGSTGKYQVTLEDGKSWLVYVTPNGNSNVAGFRMTNNTSIIGPAGFNGIVQIAKNPAGASGESIYDQAAGSYATTATISGYTQPSGTNTAGTYTLSWTKQGSRSLLMFALPHHVQSFDSATAAAKTNITLQTTTKGLATAILANQMTMVEPSLPVSMGFAPWTPSHGTVRTMSAGTIQAINHAATIELAQNMASQTNLNSMYFSGKGLAKFAFVIYTVRDIANNPSLAASGLAALKTEFNRFVQNQQQNPLIYDENWKGVVSSAGYKDPGADFGNTYYNDHHFHYGYFVYTAAVIGYLDPSWLNQGTNKAWVQMLVKDFADSQAGDYFPFSRAFDWYHGHSWAKGLFESGDGKDEESSSEDVFASYAIKMWGRVIQDANMEARGNLMLAIQARSLPAYFLMASSNTNQPPQFIGNKVTGILFENKADHATYFGMNPEYIEGIHMLPLSPPSTLTRSKTFVAEEWATYFSNGRADAVAGGWRGILYANLAIVDPQAAWNFFAAPGFDLGLIDGGASLTWYLAWCAGLGGGA</sequence>